<protein>
    <submittedName>
        <fullName evidence="1">Uncharacterized protein</fullName>
    </submittedName>
</protein>
<evidence type="ECO:0000313" key="2">
    <source>
        <dbReference type="Proteomes" id="UP000324222"/>
    </source>
</evidence>
<keyword evidence="2" id="KW-1185">Reference proteome</keyword>
<comment type="caution">
    <text evidence="1">The sequence shown here is derived from an EMBL/GenBank/DDBJ whole genome shotgun (WGS) entry which is preliminary data.</text>
</comment>
<reference evidence="1 2" key="1">
    <citation type="submission" date="2019-05" db="EMBL/GenBank/DDBJ databases">
        <title>Another draft genome of Portunus trituberculatus and its Hox gene families provides insights of decapod evolution.</title>
        <authorList>
            <person name="Jeong J.-H."/>
            <person name="Song I."/>
            <person name="Kim S."/>
            <person name="Choi T."/>
            <person name="Kim D."/>
            <person name="Ryu S."/>
            <person name="Kim W."/>
        </authorList>
    </citation>
    <scope>NUCLEOTIDE SEQUENCE [LARGE SCALE GENOMIC DNA]</scope>
    <source>
        <tissue evidence="1">Muscle</tissue>
    </source>
</reference>
<evidence type="ECO:0000313" key="1">
    <source>
        <dbReference type="EMBL" id="MPC28871.1"/>
    </source>
</evidence>
<name>A0A5B7E4A8_PORTR</name>
<dbReference type="Proteomes" id="UP000324222">
    <property type="component" value="Unassembled WGS sequence"/>
</dbReference>
<dbReference type="EMBL" id="VSRR010001982">
    <property type="protein sequence ID" value="MPC28871.1"/>
    <property type="molecule type" value="Genomic_DNA"/>
</dbReference>
<accession>A0A5B7E4A8</accession>
<dbReference type="AlphaFoldDB" id="A0A5B7E4A8"/>
<proteinExistence type="predicted"/>
<gene>
    <name evidence="1" type="ORF">E2C01_022085</name>
</gene>
<organism evidence="1 2">
    <name type="scientific">Portunus trituberculatus</name>
    <name type="common">Swimming crab</name>
    <name type="synonym">Neptunus trituberculatus</name>
    <dbReference type="NCBI Taxonomy" id="210409"/>
    <lineage>
        <taxon>Eukaryota</taxon>
        <taxon>Metazoa</taxon>
        <taxon>Ecdysozoa</taxon>
        <taxon>Arthropoda</taxon>
        <taxon>Crustacea</taxon>
        <taxon>Multicrustacea</taxon>
        <taxon>Malacostraca</taxon>
        <taxon>Eumalacostraca</taxon>
        <taxon>Eucarida</taxon>
        <taxon>Decapoda</taxon>
        <taxon>Pleocyemata</taxon>
        <taxon>Brachyura</taxon>
        <taxon>Eubrachyura</taxon>
        <taxon>Portunoidea</taxon>
        <taxon>Portunidae</taxon>
        <taxon>Portuninae</taxon>
        <taxon>Portunus</taxon>
    </lineage>
</organism>
<sequence length="108" mass="12204">MGAAVEGKSGAKAHATSHAPLRYSAQPRLLLDCCSLLLLTRALPRPQCLLICYNLTVVMFRVSHKQIRGRKIEINHLTERSTSAHDLSVYSLKTFKYRWSPLMACTKY</sequence>